<protein>
    <submittedName>
        <fullName evidence="1">Uncharacterized protein</fullName>
    </submittedName>
</protein>
<dbReference type="AlphaFoldDB" id="A0A1I2AJ20"/>
<proteinExistence type="predicted"/>
<name>A0A1I2AJ20_9BACT</name>
<gene>
    <name evidence="1" type="ORF">SAMN05444380_11178</name>
</gene>
<dbReference type="OrthoDB" id="1436642at2"/>
<dbReference type="RefSeq" id="WP_010526457.1">
    <property type="nucleotide sequence ID" value="NZ_AFSL01000009.1"/>
</dbReference>
<dbReference type="InParanoid" id="A0A1I2AJ20"/>
<organism evidence="1 2">
    <name type="scientific">Thermophagus xiamenensis</name>
    <dbReference type="NCBI Taxonomy" id="385682"/>
    <lineage>
        <taxon>Bacteria</taxon>
        <taxon>Pseudomonadati</taxon>
        <taxon>Bacteroidota</taxon>
        <taxon>Bacteroidia</taxon>
        <taxon>Marinilabiliales</taxon>
        <taxon>Marinilabiliaceae</taxon>
        <taxon>Thermophagus</taxon>
    </lineage>
</organism>
<keyword evidence="2" id="KW-1185">Reference proteome</keyword>
<reference evidence="1 2" key="1">
    <citation type="submission" date="2016-10" db="EMBL/GenBank/DDBJ databases">
        <authorList>
            <person name="de Groot N.N."/>
        </authorList>
    </citation>
    <scope>NUCLEOTIDE SEQUENCE [LARGE SCALE GENOMIC DNA]</scope>
    <source>
        <strain evidence="1 2">DSM 19012</strain>
    </source>
</reference>
<evidence type="ECO:0000313" key="1">
    <source>
        <dbReference type="EMBL" id="SFE43896.1"/>
    </source>
</evidence>
<dbReference type="Proteomes" id="UP000181976">
    <property type="component" value="Unassembled WGS sequence"/>
</dbReference>
<sequence length="203" mass="24712">MYSSAIKKILVSRILSMEEVESWLAEHRSLYRMACQELKKSDKDLVTLPSGIKVKRLFFLDEEPDWFKLYHIYNELEEIAGFHRYESYFKEEMERYQAIKASRKLQQEWLRKNLKLGTDKFSIFEPLYFDYEGCEDFGEDKWPLGLYISGKTDLRLFIDRNDFKYTLEFIHLFHELFYDKNLLPNCLERIQADFIDFKKFRLN</sequence>
<dbReference type="STRING" id="385682.SAMN05444380_11178"/>
<dbReference type="EMBL" id="FONA01000011">
    <property type="protein sequence ID" value="SFE43896.1"/>
    <property type="molecule type" value="Genomic_DNA"/>
</dbReference>
<evidence type="ECO:0000313" key="2">
    <source>
        <dbReference type="Proteomes" id="UP000181976"/>
    </source>
</evidence>
<accession>A0A1I2AJ20</accession>